<protein>
    <submittedName>
        <fullName evidence="2">Uncharacterized protein</fullName>
    </submittedName>
</protein>
<dbReference type="AlphaFoldDB" id="A0A565B9K3"/>
<feature type="region of interest" description="Disordered" evidence="1">
    <location>
        <begin position="53"/>
        <end position="109"/>
    </location>
</feature>
<proteinExistence type="predicted"/>
<feature type="region of interest" description="Disordered" evidence="1">
    <location>
        <begin position="1"/>
        <end position="31"/>
    </location>
</feature>
<dbReference type="EMBL" id="CABITT030000003">
    <property type="protein sequence ID" value="VVA98327.1"/>
    <property type="molecule type" value="Genomic_DNA"/>
</dbReference>
<dbReference type="Proteomes" id="UP000489600">
    <property type="component" value="Unassembled WGS sequence"/>
</dbReference>
<name>A0A565B9K3_9BRAS</name>
<feature type="compositionally biased region" description="Basic and acidic residues" evidence="1">
    <location>
        <begin position="53"/>
        <end position="69"/>
    </location>
</feature>
<reference evidence="2" key="1">
    <citation type="submission" date="2019-07" db="EMBL/GenBank/DDBJ databases">
        <authorList>
            <person name="Dittberner H."/>
        </authorList>
    </citation>
    <scope>NUCLEOTIDE SEQUENCE [LARGE SCALE GENOMIC DNA]</scope>
</reference>
<organism evidence="2 3">
    <name type="scientific">Arabis nemorensis</name>
    <dbReference type="NCBI Taxonomy" id="586526"/>
    <lineage>
        <taxon>Eukaryota</taxon>
        <taxon>Viridiplantae</taxon>
        <taxon>Streptophyta</taxon>
        <taxon>Embryophyta</taxon>
        <taxon>Tracheophyta</taxon>
        <taxon>Spermatophyta</taxon>
        <taxon>Magnoliopsida</taxon>
        <taxon>eudicotyledons</taxon>
        <taxon>Gunneridae</taxon>
        <taxon>Pentapetalae</taxon>
        <taxon>rosids</taxon>
        <taxon>malvids</taxon>
        <taxon>Brassicales</taxon>
        <taxon>Brassicaceae</taxon>
        <taxon>Arabideae</taxon>
        <taxon>Arabis</taxon>
    </lineage>
</organism>
<feature type="compositionally biased region" description="Basic and acidic residues" evidence="1">
    <location>
        <begin position="78"/>
        <end position="103"/>
    </location>
</feature>
<accession>A0A565B9K3</accession>
<evidence type="ECO:0000256" key="1">
    <source>
        <dbReference type="SAM" id="MobiDB-lite"/>
    </source>
</evidence>
<evidence type="ECO:0000313" key="2">
    <source>
        <dbReference type="EMBL" id="VVA98327.1"/>
    </source>
</evidence>
<evidence type="ECO:0000313" key="3">
    <source>
        <dbReference type="Proteomes" id="UP000489600"/>
    </source>
</evidence>
<feature type="compositionally biased region" description="Basic and acidic residues" evidence="1">
    <location>
        <begin position="1"/>
        <end position="11"/>
    </location>
</feature>
<gene>
    <name evidence="2" type="ORF">ANE_LOCUS8772</name>
</gene>
<sequence>MSTRKVKEIPKSRKKMNNSPIHLGTPSLSSDAEDWMKYGATLGVLDDFKKDEMHDRAKGENEASNHSESGEEINCGQRESKGERSVEFSEHGEDNYREVDRESMPPCGQSNVVRLVPLDEVVCPRERVDVDDVIEPGPPLFADEEEKLHNYLVDVGT</sequence>
<keyword evidence="3" id="KW-1185">Reference proteome</keyword>
<comment type="caution">
    <text evidence="2">The sequence shown here is derived from an EMBL/GenBank/DDBJ whole genome shotgun (WGS) entry which is preliminary data.</text>
</comment>